<dbReference type="OrthoDB" id="5459330at2"/>
<proteinExistence type="inferred from homology"/>
<comment type="subcellular location">
    <subcellularLocation>
        <location evidence="1">Cell membrane</location>
        <topology evidence="1">Multi-pass membrane protein</topology>
    </subcellularLocation>
</comment>
<protein>
    <submittedName>
        <fullName evidence="8">Predicted permeases</fullName>
    </submittedName>
</protein>
<keyword evidence="6 7" id="KW-0472">Membrane</keyword>
<dbReference type="STRING" id="1069081.SAMN05660197_0553"/>
<feature type="transmembrane region" description="Helical" evidence="7">
    <location>
        <begin position="33"/>
        <end position="53"/>
    </location>
</feature>
<accession>A0A1W1WRB4</accession>
<reference evidence="9" key="1">
    <citation type="submission" date="2017-04" db="EMBL/GenBank/DDBJ databases">
        <authorList>
            <person name="Varghese N."/>
            <person name="Submissions S."/>
        </authorList>
    </citation>
    <scope>NUCLEOTIDE SEQUENCE [LARGE SCALE GENOMIC DNA]</scope>
    <source>
        <strain evidence="9">DSM 16512</strain>
    </source>
</reference>
<dbReference type="GO" id="GO:0005886">
    <property type="term" value="C:plasma membrane"/>
    <property type="evidence" value="ECO:0007669"/>
    <property type="project" value="UniProtKB-SubCell"/>
</dbReference>
<dbReference type="AlphaFoldDB" id="A0A1W1WRB4"/>
<gene>
    <name evidence="8" type="ORF">SAMN05660197_0553</name>
</gene>
<evidence type="ECO:0000256" key="2">
    <source>
        <dbReference type="ARBA" id="ARBA00006386"/>
    </source>
</evidence>
<evidence type="ECO:0000313" key="9">
    <source>
        <dbReference type="Proteomes" id="UP000192602"/>
    </source>
</evidence>
<dbReference type="EMBL" id="FWWZ01000001">
    <property type="protein sequence ID" value="SMC08786.1"/>
    <property type="molecule type" value="Genomic_DNA"/>
</dbReference>
<keyword evidence="9" id="KW-1185">Reference proteome</keyword>
<evidence type="ECO:0000256" key="6">
    <source>
        <dbReference type="ARBA" id="ARBA00023136"/>
    </source>
</evidence>
<keyword evidence="4 7" id="KW-0812">Transmembrane</keyword>
<dbReference type="InterPro" id="IPR005524">
    <property type="entry name" value="DUF318"/>
</dbReference>
<comment type="similarity">
    <text evidence="2">Belongs to the UPF0718 family.</text>
</comment>
<evidence type="ECO:0000256" key="7">
    <source>
        <dbReference type="SAM" id="Phobius"/>
    </source>
</evidence>
<dbReference type="Pfam" id="PF03773">
    <property type="entry name" value="ArsP_1"/>
    <property type="match status" value="1"/>
</dbReference>
<evidence type="ECO:0000313" key="8">
    <source>
        <dbReference type="EMBL" id="SMC08786.1"/>
    </source>
</evidence>
<organism evidence="8 9">
    <name type="scientific">Nitratiruptor tergarcus DSM 16512</name>
    <dbReference type="NCBI Taxonomy" id="1069081"/>
    <lineage>
        <taxon>Bacteria</taxon>
        <taxon>Pseudomonadati</taxon>
        <taxon>Campylobacterota</taxon>
        <taxon>Epsilonproteobacteria</taxon>
        <taxon>Nautiliales</taxon>
        <taxon>Nitratiruptoraceae</taxon>
        <taxon>Nitratiruptor</taxon>
    </lineage>
</organism>
<dbReference type="RefSeq" id="WP_084275049.1">
    <property type="nucleotide sequence ID" value="NZ_AP026671.1"/>
</dbReference>
<evidence type="ECO:0000256" key="1">
    <source>
        <dbReference type="ARBA" id="ARBA00004651"/>
    </source>
</evidence>
<name>A0A1W1WRB4_9BACT</name>
<feature type="transmembrane region" description="Helical" evidence="7">
    <location>
        <begin position="74"/>
        <end position="93"/>
    </location>
</feature>
<keyword evidence="5 7" id="KW-1133">Transmembrane helix</keyword>
<evidence type="ECO:0000256" key="4">
    <source>
        <dbReference type="ARBA" id="ARBA00022692"/>
    </source>
</evidence>
<sequence>MRGKWFLLIVIASYIALFFFYPQKASLALQESFYLLIKIAPILAVVVLINALINFFIDPKTLAKHLSREGGIKAWIIALFAGILSHGPMYAWYPLIEDLKKKGLRDSLIALFFYARAVKLPLLPLMVHYFGLTFTIVLNIYIIIGALLQGMIVEKMENE</sequence>
<keyword evidence="3" id="KW-1003">Cell membrane</keyword>
<feature type="transmembrane region" description="Helical" evidence="7">
    <location>
        <begin position="126"/>
        <end position="148"/>
    </location>
</feature>
<dbReference type="Proteomes" id="UP000192602">
    <property type="component" value="Unassembled WGS sequence"/>
</dbReference>
<evidence type="ECO:0000256" key="3">
    <source>
        <dbReference type="ARBA" id="ARBA00022475"/>
    </source>
</evidence>
<feature type="transmembrane region" description="Helical" evidence="7">
    <location>
        <begin position="5"/>
        <end position="21"/>
    </location>
</feature>
<evidence type="ECO:0000256" key="5">
    <source>
        <dbReference type="ARBA" id="ARBA00022989"/>
    </source>
</evidence>